<dbReference type="HAMAP" id="MF_00198">
    <property type="entry name" value="Spermidine_synth"/>
    <property type="match status" value="1"/>
</dbReference>
<keyword evidence="3 6" id="KW-0620">Polyamine biosynthesis</keyword>
<evidence type="ECO:0000256" key="5">
    <source>
        <dbReference type="ARBA" id="ARBA00049721"/>
    </source>
</evidence>
<evidence type="ECO:0000313" key="9">
    <source>
        <dbReference type="Proteomes" id="UP001314263"/>
    </source>
</evidence>
<dbReference type="EMBL" id="CAUYUE010000002">
    <property type="protein sequence ID" value="CAK0738676.1"/>
    <property type="molecule type" value="Genomic_DNA"/>
</dbReference>
<comment type="caution">
    <text evidence="8">The sequence shown here is derived from an EMBL/GenBank/DDBJ whole genome shotgun (WGS) entry which is preliminary data.</text>
</comment>
<dbReference type="Pfam" id="PF17284">
    <property type="entry name" value="Spermine_synt_N"/>
    <property type="match status" value="1"/>
</dbReference>
<dbReference type="CDD" id="cd02440">
    <property type="entry name" value="AdoMet_MTases"/>
    <property type="match status" value="1"/>
</dbReference>
<dbReference type="GO" id="GO:0006596">
    <property type="term" value="P:polyamine biosynthetic process"/>
    <property type="evidence" value="ECO:0007669"/>
    <property type="project" value="UniProtKB-UniRule"/>
</dbReference>
<dbReference type="SUPFAM" id="SSF53335">
    <property type="entry name" value="S-adenosyl-L-methionine-dependent methyltransferases"/>
    <property type="match status" value="1"/>
</dbReference>
<sequence>MAYVSHENGVQHVWLEEEIQEDLKWSILVKEKLYSGKSDFQSVELVESGPFGKVLLLDGKSQSAEADEFVYHELLVHLALLLHPNPKTVFIAGGGEGATAREALKHHSVEKVVMVDIDQVVCDFCEKHLEANKQAFADPRLHLIIDDARAQLEKAEGPFDVIIGDLADPVFGGPCYQLYTQDFYQNVVAPKLAPNGIFVTQSGPAGVLTCSEVFSPINHTLRSVFPRVVPYMQHVPSYVDTWGWNMALKDSSLEFPQQAEEIDALIQKRISGKLKFLDGGTVQAVQFLNKVVRTALAQEQHIYTVEKPRFIHGSGHVTIA</sequence>
<dbReference type="PANTHER" id="PTHR43317">
    <property type="entry name" value="THERMOSPERMINE SYNTHASE ACAULIS5"/>
    <property type="match status" value="1"/>
</dbReference>
<reference evidence="8 9" key="1">
    <citation type="submission" date="2023-10" db="EMBL/GenBank/DDBJ databases">
        <authorList>
            <person name="Maclean D."/>
            <person name="Macfadyen A."/>
        </authorList>
    </citation>
    <scope>NUCLEOTIDE SEQUENCE [LARGE SCALE GENOMIC DNA]</scope>
</reference>
<dbReference type="Pfam" id="PF01564">
    <property type="entry name" value="Spermine_synth"/>
    <property type="match status" value="1"/>
</dbReference>
<dbReference type="NCBIfam" id="NF037959">
    <property type="entry name" value="MFS_SpdSyn"/>
    <property type="match status" value="1"/>
</dbReference>
<evidence type="ECO:0000313" key="8">
    <source>
        <dbReference type="EMBL" id="CAK0738676.1"/>
    </source>
</evidence>
<accession>A0AAV1HUD7</accession>
<dbReference type="GO" id="GO:0010487">
    <property type="term" value="F:thermospermine synthase activity"/>
    <property type="evidence" value="ECO:0007669"/>
    <property type="project" value="UniProtKB-EC"/>
</dbReference>
<evidence type="ECO:0000256" key="1">
    <source>
        <dbReference type="ARBA" id="ARBA00007867"/>
    </source>
</evidence>
<evidence type="ECO:0000256" key="4">
    <source>
        <dbReference type="ARBA" id="ARBA00048874"/>
    </source>
</evidence>
<protein>
    <recommendedName>
        <fullName evidence="5">thermospermine synthase</fullName>
        <ecNumber evidence="5">2.5.1.79</ecNumber>
    </recommendedName>
</protein>
<dbReference type="InterPro" id="IPR030374">
    <property type="entry name" value="PABS"/>
</dbReference>
<evidence type="ECO:0000256" key="3">
    <source>
        <dbReference type="ARBA" id="ARBA00023115"/>
    </source>
</evidence>
<comment type="catalytic activity">
    <reaction evidence="4">
        <text>S-adenosyl 3-(methylsulfanyl)propylamine + spermidine = thermospermine + S-methyl-5'-thioadenosine + H(+)</text>
        <dbReference type="Rhea" id="RHEA:30515"/>
        <dbReference type="ChEBI" id="CHEBI:15378"/>
        <dbReference type="ChEBI" id="CHEBI:17509"/>
        <dbReference type="ChEBI" id="CHEBI:57443"/>
        <dbReference type="ChEBI" id="CHEBI:57834"/>
        <dbReference type="ChEBI" id="CHEBI:59903"/>
        <dbReference type="EC" id="2.5.1.79"/>
    </reaction>
</comment>
<name>A0AAV1HUD7_9CHLO</name>
<keyword evidence="2 6" id="KW-0808">Transferase</keyword>
<evidence type="ECO:0000256" key="6">
    <source>
        <dbReference type="PROSITE-ProRule" id="PRU00354"/>
    </source>
</evidence>
<evidence type="ECO:0000259" key="7">
    <source>
        <dbReference type="PROSITE" id="PS51006"/>
    </source>
</evidence>
<dbReference type="FunFam" id="3.40.50.150:FF:000088">
    <property type="entry name" value="Polyamine aminopropyltransferase"/>
    <property type="match status" value="1"/>
</dbReference>
<dbReference type="Gene3D" id="3.40.50.150">
    <property type="entry name" value="Vaccinia Virus protein VP39"/>
    <property type="match status" value="1"/>
</dbReference>
<organism evidence="8 9">
    <name type="scientific">Coccomyxa viridis</name>
    <dbReference type="NCBI Taxonomy" id="1274662"/>
    <lineage>
        <taxon>Eukaryota</taxon>
        <taxon>Viridiplantae</taxon>
        <taxon>Chlorophyta</taxon>
        <taxon>core chlorophytes</taxon>
        <taxon>Trebouxiophyceae</taxon>
        <taxon>Trebouxiophyceae incertae sedis</taxon>
        <taxon>Coccomyxaceae</taxon>
        <taxon>Coccomyxa</taxon>
    </lineage>
</organism>
<gene>
    <name evidence="8" type="ORF">CVIRNUC_001077</name>
</gene>
<dbReference type="InterPro" id="IPR035246">
    <property type="entry name" value="Spermidine_synt_N"/>
</dbReference>
<evidence type="ECO:0000256" key="2">
    <source>
        <dbReference type="ARBA" id="ARBA00022679"/>
    </source>
</evidence>
<dbReference type="PANTHER" id="PTHR43317:SF1">
    <property type="entry name" value="THERMOSPERMINE SYNTHASE ACAULIS5"/>
    <property type="match status" value="1"/>
</dbReference>
<dbReference type="PROSITE" id="PS51006">
    <property type="entry name" value="PABS_2"/>
    <property type="match status" value="1"/>
</dbReference>
<feature type="active site" description="Proton acceptor" evidence="6">
    <location>
        <position position="165"/>
    </location>
</feature>
<proteinExistence type="inferred from homology"/>
<dbReference type="EC" id="2.5.1.79" evidence="5"/>
<keyword evidence="9" id="KW-1185">Reference proteome</keyword>
<dbReference type="InterPro" id="IPR037163">
    <property type="entry name" value="Spermidine_synt_N_sf"/>
</dbReference>
<dbReference type="InterPro" id="IPR029063">
    <property type="entry name" value="SAM-dependent_MTases_sf"/>
</dbReference>
<dbReference type="AlphaFoldDB" id="A0AAV1HUD7"/>
<dbReference type="InterPro" id="IPR001045">
    <property type="entry name" value="Spermi_synthase"/>
</dbReference>
<dbReference type="Gene3D" id="2.30.140.10">
    <property type="entry name" value="Spermidine synthase, tetramerisation domain"/>
    <property type="match status" value="1"/>
</dbReference>
<comment type="similarity">
    <text evidence="1">Belongs to the spermidine/spermine synthase family.</text>
</comment>
<feature type="domain" description="PABS" evidence="7">
    <location>
        <begin position="12"/>
        <end position="249"/>
    </location>
</feature>
<dbReference type="Proteomes" id="UP001314263">
    <property type="component" value="Unassembled WGS sequence"/>
</dbReference>